<dbReference type="GO" id="GO:0000455">
    <property type="term" value="P:enzyme-directed rRNA pseudouridine synthesis"/>
    <property type="evidence" value="ECO:0007669"/>
    <property type="project" value="TreeGrafter"/>
</dbReference>
<dbReference type="Gene3D" id="3.30.2350.10">
    <property type="entry name" value="Pseudouridine synthase"/>
    <property type="match status" value="1"/>
</dbReference>
<dbReference type="EMBL" id="FMBM01000002">
    <property type="protein sequence ID" value="SCC80603.1"/>
    <property type="molecule type" value="Genomic_DNA"/>
</dbReference>
<evidence type="ECO:0000313" key="3">
    <source>
        <dbReference type="EMBL" id="KPQ10087.1"/>
    </source>
</evidence>
<dbReference type="SUPFAM" id="SSF55120">
    <property type="entry name" value="Pseudouridine synthase"/>
    <property type="match status" value="1"/>
</dbReference>
<proteinExistence type="inferred from homology"/>
<reference evidence="3 5" key="1">
    <citation type="submission" date="2015-09" db="EMBL/GenBank/DDBJ databases">
        <title>Identification and resolution of microdiversity through metagenomic sequencing of parallel consortia.</title>
        <authorList>
            <person name="Nelson W.C."/>
            <person name="Romine M.F."/>
            <person name="Lindemann S.R."/>
        </authorList>
    </citation>
    <scope>NUCLEOTIDE SEQUENCE [LARGE SCALE GENOMIC DNA]</scope>
    <source>
        <strain evidence="3">HL-109</strain>
    </source>
</reference>
<dbReference type="Pfam" id="PF00849">
    <property type="entry name" value="PseudoU_synth_2"/>
    <property type="match status" value="1"/>
</dbReference>
<dbReference type="InterPro" id="IPR050188">
    <property type="entry name" value="RluA_PseudoU_synthase"/>
</dbReference>
<dbReference type="GO" id="GO:0003723">
    <property type="term" value="F:RNA binding"/>
    <property type="evidence" value="ECO:0007669"/>
    <property type="project" value="InterPro"/>
</dbReference>
<dbReference type="Proteomes" id="UP000182800">
    <property type="component" value="Unassembled WGS sequence"/>
</dbReference>
<dbReference type="Proteomes" id="UP000050497">
    <property type="component" value="Unassembled WGS sequence"/>
</dbReference>
<comment type="similarity">
    <text evidence="1">Belongs to the pseudouridine synthase RluA family.</text>
</comment>
<evidence type="ECO:0000259" key="2">
    <source>
        <dbReference type="Pfam" id="PF00849"/>
    </source>
</evidence>
<accession>A0A0P7X598</accession>
<feature type="domain" description="Pseudouridine synthase RsuA/RluA-like" evidence="2">
    <location>
        <begin position="22"/>
        <end position="174"/>
    </location>
</feature>
<dbReference type="InterPro" id="IPR006145">
    <property type="entry name" value="PsdUridine_synth_RsuA/RluA"/>
</dbReference>
<dbReference type="GO" id="GO:0009982">
    <property type="term" value="F:pseudouridine synthase activity"/>
    <property type="evidence" value="ECO:0007669"/>
    <property type="project" value="InterPro"/>
</dbReference>
<organism evidence="3 5">
    <name type="scientific">Saliniramus fredricksonii</name>
    <dbReference type="NCBI Taxonomy" id="1653334"/>
    <lineage>
        <taxon>Bacteria</taxon>
        <taxon>Pseudomonadati</taxon>
        <taxon>Pseudomonadota</taxon>
        <taxon>Alphaproteobacteria</taxon>
        <taxon>Hyphomicrobiales</taxon>
        <taxon>Salinarimonadaceae</taxon>
        <taxon>Saliniramus</taxon>
    </lineage>
</organism>
<evidence type="ECO:0000256" key="1">
    <source>
        <dbReference type="ARBA" id="ARBA00010876"/>
    </source>
</evidence>
<gene>
    <name evidence="3" type="primary">rluA</name>
    <name evidence="4" type="ORF">GA0071312_1589</name>
    <name evidence="3" type="ORF">HLUCCO17_12480</name>
</gene>
<comment type="caution">
    <text evidence="3">The sequence shown here is derived from an EMBL/GenBank/DDBJ whole genome shotgun (WGS) entry which is preliminary data.</text>
</comment>
<dbReference type="EMBL" id="LJSX01000019">
    <property type="protein sequence ID" value="KPQ10087.1"/>
    <property type="molecule type" value="Genomic_DNA"/>
</dbReference>
<keyword evidence="6" id="KW-1185">Reference proteome</keyword>
<dbReference type="InterPro" id="IPR020103">
    <property type="entry name" value="PsdUridine_synth_cat_dom_sf"/>
</dbReference>
<dbReference type="STRING" id="1653334.GA0071312_1589"/>
<name>A0A0P7X598_9HYPH</name>
<dbReference type="CDD" id="cd02869">
    <property type="entry name" value="PseudoU_synth_RluA_like"/>
    <property type="match status" value="1"/>
</dbReference>
<protein>
    <submittedName>
        <fullName evidence="3 4">tRNA pseudouridine32 synthase / 23S rRNA pseudouridine746 synthase</fullName>
    </submittedName>
</protein>
<evidence type="ECO:0000313" key="6">
    <source>
        <dbReference type="Proteomes" id="UP000182800"/>
    </source>
</evidence>
<sequence length="235" mass="25722">MIPPLTPDVLAARILYRDALMLVIDKPAGLPVHPGHGGGETLEDHLDALRFGLPARPQIVHRLDRDTSGCLALGRHAKALRRLNGLFAERRVTKIYHAWLDAIPADQNGIIDCPIAPIDPLTPWRVIADPEGLRPGAQPAQTRWQVLEKRDSRALVELRPVTGRTHQLRVHCAHAGWPICGDALHGSASHGTPLLLHARALVVPLYPRRDPIRVEAPLPAHFPAPAPSPKDAKLC</sequence>
<evidence type="ECO:0000313" key="4">
    <source>
        <dbReference type="EMBL" id="SCC80603.1"/>
    </source>
</evidence>
<reference evidence="4 6" key="2">
    <citation type="submission" date="2016-08" db="EMBL/GenBank/DDBJ databases">
        <authorList>
            <person name="Varghese N."/>
            <person name="Submissions Spin"/>
        </authorList>
    </citation>
    <scope>NUCLEOTIDE SEQUENCE [LARGE SCALE GENOMIC DNA]</scope>
    <source>
        <strain evidence="4 6">HL-109</strain>
    </source>
</reference>
<dbReference type="PATRIC" id="fig|1653334.4.peg.243"/>
<evidence type="ECO:0000313" key="5">
    <source>
        <dbReference type="Proteomes" id="UP000050497"/>
    </source>
</evidence>
<dbReference type="AlphaFoldDB" id="A0A0P7X598"/>
<dbReference type="PANTHER" id="PTHR21600">
    <property type="entry name" value="MITOCHONDRIAL RNA PSEUDOURIDINE SYNTHASE"/>
    <property type="match status" value="1"/>
</dbReference>
<dbReference type="PANTHER" id="PTHR21600:SF44">
    <property type="entry name" value="RIBOSOMAL LARGE SUBUNIT PSEUDOURIDINE SYNTHASE D"/>
    <property type="match status" value="1"/>
</dbReference>
<dbReference type="GO" id="GO:0140098">
    <property type="term" value="F:catalytic activity, acting on RNA"/>
    <property type="evidence" value="ECO:0007669"/>
    <property type="project" value="UniProtKB-ARBA"/>
</dbReference>